<dbReference type="EMBL" id="QGKV02000759">
    <property type="protein sequence ID" value="KAF3565260.1"/>
    <property type="molecule type" value="Genomic_DNA"/>
</dbReference>
<reference evidence="1 2" key="1">
    <citation type="journal article" date="2020" name="BMC Genomics">
        <title>Intraspecific diversification of the crop wild relative Brassica cretica Lam. using demographic model selection.</title>
        <authorList>
            <person name="Kioukis A."/>
            <person name="Michalopoulou V.A."/>
            <person name="Briers L."/>
            <person name="Pirintsos S."/>
            <person name="Studholme D.J."/>
            <person name="Pavlidis P."/>
            <person name="Sarris P.F."/>
        </authorList>
    </citation>
    <scope>NUCLEOTIDE SEQUENCE [LARGE SCALE GENOMIC DNA]</scope>
    <source>
        <strain evidence="2">cv. PFS-1207/04</strain>
    </source>
</reference>
<name>A0ABQ7D2U6_BRACR</name>
<evidence type="ECO:0000313" key="1">
    <source>
        <dbReference type="EMBL" id="KAF3565260.1"/>
    </source>
</evidence>
<comment type="caution">
    <text evidence="1">The sequence shown here is derived from an EMBL/GenBank/DDBJ whole genome shotgun (WGS) entry which is preliminary data.</text>
</comment>
<proteinExistence type="predicted"/>
<protein>
    <submittedName>
        <fullName evidence="1">Uncharacterized protein</fullName>
    </submittedName>
</protein>
<organism evidence="1 2">
    <name type="scientific">Brassica cretica</name>
    <name type="common">Mustard</name>
    <dbReference type="NCBI Taxonomy" id="69181"/>
    <lineage>
        <taxon>Eukaryota</taxon>
        <taxon>Viridiplantae</taxon>
        <taxon>Streptophyta</taxon>
        <taxon>Embryophyta</taxon>
        <taxon>Tracheophyta</taxon>
        <taxon>Spermatophyta</taxon>
        <taxon>Magnoliopsida</taxon>
        <taxon>eudicotyledons</taxon>
        <taxon>Gunneridae</taxon>
        <taxon>Pentapetalae</taxon>
        <taxon>rosids</taxon>
        <taxon>malvids</taxon>
        <taxon>Brassicales</taxon>
        <taxon>Brassicaceae</taxon>
        <taxon>Brassiceae</taxon>
        <taxon>Brassica</taxon>
    </lineage>
</organism>
<keyword evidence="2" id="KW-1185">Reference proteome</keyword>
<dbReference type="Proteomes" id="UP000266723">
    <property type="component" value="Unassembled WGS sequence"/>
</dbReference>
<gene>
    <name evidence="1" type="ORF">DY000_02017533</name>
</gene>
<evidence type="ECO:0000313" key="2">
    <source>
        <dbReference type="Proteomes" id="UP000266723"/>
    </source>
</evidence>
<accession>A0ABQ7D2U6</accession>
<sequence length="218" mass="24122">MELEAGGGVFSREDYDGLIKLQTFSFAPARALMRPLKHHEVAIAQIKYSAKGTEAATLRRDQFSSFVAIFLSEEETEATSSSDLNSCALGGDDYQFVGLNLGFCLENSSTCPPPSSANNQSEATQGQAASVIDMLQHWTIRSNSISFHMEFSDLFSLKAPHCTTRELQRYELPAREELVENSPSSRIFCYIDISKTRSMVKPDTVLAESIAPCDFVKK</sequence>